<evidence type="ECO:0000313" key="6">
    <source>
        <dbReference type="WBParaSite" id="SBAD_0000702301-mRNA-1"/>
    </source>
</evidence>
<dbReference type="EMBL" id="UZAM01010026">
    <property type="protein sequence ID" value="VDP10768.1"/>
    <property type="molecule type" value="Genomic_DNA"/>
</dbReference>
<keyword evidence="3" id="KW-0687">Ribonucleoprotein</keyword>
<reference evidence="6" key="1">
    <citation type="submission" date="2016-06" db="UniProtKB">
        <authorList>
            <consortium name="WormBaseParasite"/>
        </authorList>
    </citation>
    <scope>IDENTIFICATION</scope>
</reference>
<proteinExistence type="inferred from homology"/>
<sequence length="83" mass="9794">MPLYGLNCYSILKHETLVFSLRAVKQVQERLLFHLNRAAPLHQKFKYMDYKKTLLCEGEDENRCLTDDAFIGSHNEFNCQKID</sequence>
<accession>A0A183IT13</accession>
<dbReference type="Gene3D" id="3.40.1370.10">
    <property type="match status" value="1"/>
</dbReference>
<dbReference type="OrthoDB" id="275876at2759"/>
<dbReference type="GO" id="GO:0006412">
    <property type="term" value="P:translation"/>
    <property type="evidence" value="ECO:0007669"/>
    <property type="project" value="InterPro"/>
</dbReference>
<dbReference type="GO" id="GO:0005840">
    <property type="term" value="C:ribosome"/>
    <property type="evidence" value="ECO:0007669"/>
    <property type="project" value="UniProtKB-KW"/>
</dbReference>
<dbReference type="WBParaSite" id="SBAD_0000702301-mRNA-1">
    <property type="protein sequence ID" value="SBAD_0000702301-mRNA-1"/>
    <property type="gene ID" value="SBAD_0000702301"/>
</dbReference>
<gene>
    <name evidence="4" type="ORF">SBAD_LOCUS6760</name>
</gene>
<organism evidence="6">
    <name type="scientific">Soboliphyme baturini</name>
    <dbReference type="NCBI Taxonomy" id="241478"/>
    <lineage>
        <taxon>Eukaryota</taxon>
        <taxon>Metazoa</taxon>
        <taxon>Ecdysozoa</taxon>
        <taxon>Nematoda</taxon>
        <taxon>Enoplea</taxon>
        <taxon>Dorylaimia</taxon>
        <taxon>Dioctophymatida</taxon>
        <taxon>Dioctophymatoidea</taxon>
        <taxon>Soboliphymatidae</taxon>
        <taxon>Soboliphyme</taxon>
    </lineage>
</organism>
<dbReference type="GO" id="GO:1990904">
    <property type="term" value="C:ribonucleoprotein complex"/>
    <property type="evidence" value="ECO:0007669"/>
    <property type="project" value="UniProtKB-KW"/>
</dbReference>
<evidence type="ECO:0000256" key="1">
    <source>
        <dbReference type="ARBA" id="ARBA00010528"/>
    </source>
</evidence>
<reference evidence="4 5" key="2">
    <citation type="submission" date="2018-11" db="EMBL/GenBank/DDBJ databases">
        <authorList>
            <consortium name="Pathogen Informatics"/>
        </authorList>
    </citation>
    <scope>NUCLEOTIDE SEQUENCE [LARGE SCALE GENOMIC DNA]</scope>
</reference>
<dbReference type="AlphaFoldDB" id="A0A183IT13"/>
<name>A0A183IT13_9BILA</name>
<evidence type="ECO:0000313" key="5">
    <source>
        <dbReference type="Proteomes" id="UP000270296"/>
    </source>
</evidence>
<dbReference type="GO" id="GO:0003735">
    <property type="term" value="F:structural constituent of ribosome"/>
    <property type="evidence" value="ECO:0007669"/>
    <property type="project" value="InterPro"/>
</dbReference>
<evidence type="ECO:0000256" key="3">
    <source>
        <dbReference type="ARBA" id="ARBA00023274"/>
    </source>
</evidence>
<evidence type="ECO:0000313" key="4">
    <source>
        <dbReference type="EMBL" id="VDP10768.1"/>
    </source>
</evidence>
<dbReference type="Proteomes" id="UP000270296">
    <property type="component" value="Unassembled WGS sequence"/>
</dbReference>
<protein>
    <submittedName>
        <fullName evidence="4 6">Uncharacterized protein</fullName>
    </submittedName>
</protein>
<comment type="similarity">
    <text evidence="1">Belongs to the universal ribosomal protein uL4 family.</text>
</comment>
<dbReference type="InterPro" id="IPR023574">
    <property type="entry name" value="Ribosomal_uL4_dom_sf"/>
</dbReference>
<keyword evidence="5" id="KW-1185">Reference proteome</keyword>
<evidence type="ECO:0000256" key="2">
    <source>
        <dbReference type="ARBA" id="ARBA00022980"/>
    </source>
</evidence>
<keyword evidence="2" id="KW-0689">Ribosomal protein</keyword>